<dbReference type="GO" id="GO:0005886">
    <property type="term" value="C:plasma membrane"/>
    <property type="evidence" value="ECO:0007669"/>
    <property type="project" value="UniProtKB-SubCell"/>
</dbReference>
<dbReference type="OrthoDB" id="9784202at2"/>
<gene>
    <name evidence="7" type="ORF">C7444_10176</name>
</gene>
<evidence type="ECO:0000256" key="2">
    <source>
        <dbReference type="ARBA" id="ARBA00022475"/>
    </source>
</evidence>
<keyword evidence="3 6" id="KW-0812">Transmembrane</keyword>
<dbReference type="Proteomes" id="UP000247811">
    <property type="component" value="Unassembled WGS sequence"/>
</dbReference>
<evidence type="ECO:0000313" key="7">
    <source>
        <dbReference type="EMBL" id="PXW99247.1"/>
    </source>
</evidence>
<feature type="transmembrane region" description="Helical" evidence="6">
    <location>
        <begin position="84"/>
        <end position="101"/>
    </location>
</feature>
<dbReference type="InterPro" id="IPR001123">
    <property type="entry name" value="LeuE-type"/>
</dbReference>
<dbReference type="EMBL" id="QJJS01000001">
    <property type="protein sequence ID" value="PXW99247.1"/>
    <property type="molecule type" value="Genomic_DNA"/>
</dbReference>
<keyword evidence="2" id="KW-1003">Cell membrane</keyword>
<evidence type="ECO:0000256" key="1">
    <source>
        <dbReference type="ARBA" id="ARBA00004651"/>
    </source>
</evidence>
<dbReference type="AlphaFoldDB" id="A0A318H5L0"/>
<evidence type="ECO:0000256" key="5">
    <source>
        <dbReference type="ARBA" id="ARBA00023136"/>
    </source>
</evidence>
<name>A0A318H5L0_9BURK</name>
<dbReference type="RefSeq" id="WP_110398842.1">
    <property type="nucleotide sequence ID" value="NZ_QJJS01000001.1"/>
</dbReference>
<accession>A0A318H5L0</accession>
<feature type="transmembrane region" description="Helical" evidence="6">
    <location>
        <begin position="16"/>
        <end position="38"/>
    </location>
</feature>
<keyword evidence="8" id="KW-1185">Reference proteome</keyword>
<dbReference type="Pfam" id="PF01810">
    <property type="entry name" value="LysE"/>
    <property type="match status" value="1"/>
</dbReference>
<evidence type="ECO:0000256" key="4">
    <source>
        <dbReference type="ARBA" id="ARBA00022989"/>
    </source>
</evidence>
<sequence length="226" mass="23333">MIPLSELSSGLGLQHLALFSGTVLVLNATPGVDMLCTLSRTLQGGPRAGLATAAGIVAGCLVHTLLAAFGLAALLAVAGRAFQLISWGGAAYLAWLGWGLLRTALARPGRTAAATPAGTTNARSGWADFRLGLLTNVLNPKVALFVLAFLPQFIRADAPDKTQAFLVLGIWLVLQGALFLAVLVAAVARLRGLGRRPGLQRGLQALGGGLFMALAVRLALSDLPRP</sequence>
<feature type="transmembrane region" description="Helical" evidence="6">
    <location>
        <begin position="50"/>
        <end position="78"/>
    </location>
</feature>
<dbReference type="PANTHER" id="PTHR30086:SF20">
    <property type="entry name" value="ARGININE EXPORTER PROTEIN ARGO-RELATED"/>
    <property type="match status" value="1"/>
</dbReference>
<feature type="transmembrane region" description="Helical" evidence="6">
    <location>
        <begin position="166"/>
        <end position="190"/>
    </location>
</feature>
<keyword evidence="5 6" id="KW-0472">Membrane</keyword>
<evidence type="ECO:0000256" key="6">
    <source>
        <dbReference type="SAM" id="Phobius"/>
    </source>
</evidence>
<comment type="caution">
    <text evidence="7">The sequence shown here is derived from an EMBL/GenBank/DDBJ whole genome shotgun (WGS) entry which is preliminary data.</text>
</comment>
<comment type="subcellular location">
    <subcellularLocation>
        <location evidence="1">Cell membrane</location>
        <topology evidence="1">Multi-pass membrane protein</topology>
    </subcellularLocation>
</comment>
<protein>
    <submittedName>
        <fullName evidence="7">Threonine/homoserine/homoserine lactone efflux protein</fullName>
    </submittedName>
</protein>
<evidence type="ECO:0000256" key="3">
    <source>
        <dbReference type="ARBA" id="ARBA00022692"/>
    </source>
</evidence>
<proteinExistence type="predicted"/>
<dbReference type="GO" id="GO:0015171">
    <property type="term" value="F:amino acid transmembrane transporter activity"/>
    <property type="evidence" value="ECO:0007669"/>
    <property type="project" value="TreeGrafter"/>
</dbReference>
<organism evidence="7 8">
    <name type="scientific">Sphaerotilus hippei</name>
    <dbReference type="NCBI Taxonomy" id="744406"/>
    <lineage>
        <taxon>Bacteria</taxon>
        <taxon>Pseudomonadati</taxon>
        <taxon>Pseudomonadota</taxon>
        <taxon>Betaproteobacteria</taxon>
        <taxon>Burkholderiales</taxon>
        <taxon>Sphaerotilaceae</taxon>
        <taxon>Sphaerotilus</taxon>
    </lineage>
</organism>
<evidence type="ECO:0000313" key="8">
    <source>
        <dbReference type="Proteomes" id="UP000247811"/>
    </source>
</evidence>
<reference evidence="7 8" key="1">
    <citation type="submission" date="2018-05" db="EMBL/GenBank/DDBJ databases">
        <title>Genomic Encyclopedia of Type Strains, Phase IV (KMG-IV): sequencing the most valuable type-strain genomes for metagenomic binning, comparative biology and taxonomic classification.</title>
        <authorList>
            <person name="Goeker M."/>
        </authorList>
    </citation>
    <scope>NUCLEOTIDE SEQUENCE [LARGE SCALE GENOMIC DNA]</scope>
    <source>
        <strain evidence="7 8">DSM 566</strain>
    </source>
</reference>
<keyword evidence="4 6" id="KW-1133">Transmembrane helix</keyword>
<feature type="transmembrane region" description="Helical" evidence="6">
    <location>
        <begin position="133"/>
        <end position="154"/>
    </location>
</feature>
<dbReference type="PANTHER" id="PTHR30086">
    <property type="entry name" value="ARGININE EXPORTER PROTEIN ARGO"/>
    <property type="match status" value="1"/>
</dbReference>
<dbReference type="PIRSF" id="PIRSF006324">
    <property type="entry name" value="LeuE"/>
    <property type="match status" value="1"/>
</dbReference>